<gene>
    <name evidence="5" type="primary">LOC117311874</name>
</gene>
<proteinExistence type="predicted"/>
<dbReference type="GO" id="GO:0005198">
    <property type="term" value="F:structural molecule activity"/>
    <property type="evidence" value="ECO:0007669"/>
    <property type="project" value="InterPro"/>
</dbReference>
<evidence type="ECO:0000313" key="5">
    <source>
        <dbReference type="RefSeq" id="XP_033710946.1"/>
    </source>
</evidence>
<dbReference type="InterPro" id="IPR045345">
    <property type="entry name" value="Gag_p24_C"/>
</dbReference>
<dbReference type="InterPro" id="IPR050195">
    <property type="entry name" value="Primate_lentivir_Gag_pol-like"/>
</dbReference>
<dbReference type="SUPFAM" id="SSF47836">
    <property type="entry name" value="Retroviral matrix proteins"/>
    <property type="match status" value="1"/>
</dbReference>
<keyword evidence="4" id="KW-1185">Reference proteome</keyword>
<name>A0A6J3R855_TURTR</name>
<dbReference type="GO" id="GO:0016032">
    <property type="term" value="P:viral process"/>
    <property type="evidence" value="ECO:0007669"/>
    <property type="project" value="InterPro"/>
</dbReference>
<dbReference type="RefSeq" id="XP_033710946.1">
    <property type="nucleotide sequence ID" value="XM_033855055.1"/>
</dbReference>
<evidence type="ECO:0000256" key="1">
    <source>
        <dbReference type="SAM" id="MobiDB-lite"/>
    </source>
</evidence>
<dbReference type="PANTHER" id="PTHR40389:SF3">
    <property type="entry name" value="IGE-BINDING PROTEIN"/>
    <property type="match status" value="1"/>
</dbReference>
<dbReference type="InterPro" id="IPR008916">
    <property type="entry name" value="Retrov_capsid_C"/>
</dbReference>
<dbReference type="GeneID" id="117311874"/>
<feature type="region of interest" description="Disordered" evidence="1">
    <location>
        <begin position="108"/>
        <end position="132"/>
    </location>
</feature>
<dbReference type="InterPro" id="IPR038124">
    <property type="entry name" value="B_retro_matrix_sf"/>
</dbReference>
<dbReference type="SUPFAM" id="SSF47353">
    <property type="entry name" value="Retrovirus capsid dimerization domain-like"/>
    <property type="match status" value="1"/>
</dbReference>
<dbReference type="Pfam" id="PF19317">
    <property type="entry name" value="Gag_p24_C"/>
    <property type="match status" value="1"/>
</dbReference>
<dbReference type="Pfam" id="PF02337">
    <property type="entry name" value="Gag_p10"/>
    <property type="match status" value="1"/>
</dbReference>
<feature type="compositionally biased region" description="Basic and acidic residues" evidence="1">
    <location>
        <begin position="119"/>
        <end position="132"/>
    </location>
</feature>
<feature type="domain" description="Beta-retroviral matrix protein" evidence="2">
    <location>
        <begin position="11"/>
        <end position="89"/>
    </location>
</feature>
<dbReference type="OrthoDB" id="9809438at2759"/>
<dbReference type="AlphaFoldDB" id="A0A6J3R855"/>
<protein>
    <submittedName>
        <fullName evidence="5">IgE-binding protein-like</fullName>
    </submittedName>
</protein>
<accession>A0A6J3R855</accession>
<dbReference type="Pfam" id="PF00607">
    <property type="entry name" value="Gag_p24"/>
    <property type="match status" value="1"/>
</dbReference>
<evidence type="ECO:0000259" key="3">
    <source>
        <dbReference type="Pfam" id="PF19317"/>
    </source>
</evidence>
<dbReference type="InterPro" id="IPR010999">
    <property type="entry name" value="Retrovr_matrix"/>
</dbReference>
<sequence>MGNTHVNPTANFYEPIQLLLRDRGLMLSLKTIGRLLNDIDQAAPWFGVSGTLTIPSWEKLGKDLHRFHEEGKLCCGTFPLWNLVRSCLKEGKCTDIVKQATQVLQSYQDSASEAGSHNATDDRPTKKELVDNNEKMCVKKKLKSKQPDAQETGRESLYPLLSGLQAMYLSDDEELDPADAAELAEAAAKYEEEHYGPFGALSPALGSAAQPRRSAPSIPPPKSTFIPREAWFQVPFSSLSNAFPVFEDPATRQRYYDMIDHKLIRDLAEASKRDGISANYTIMLLQRLTRNALTPTDWQDIARACLTMGQYLDWKSIVSDLAHSQARENAANGQPAWNVDMLLGQGQWINNQTVFPVQVYNQINEINMHAWRALPNKGEVSGNLTKIIQGGTEPFSDFVARMMEAAGRIFGNVDEAMPLMKQLVYEQCTKKMPPSHYTF</sequence>
<evidence type="ECO:0000259" key="2">
    <source>
        <dbReference type="Pfam" id="PF02337"/>
    </source>
</evidence>
<dbReference type="InterPro" id="IPR008919">
    <property type="entry name" value="Retrov_capsid_N"/>
</dbReference>
<organism evidence="4 5">
    <name type="scientific">Tursiops truncatus</name>
    <name type="common">Atlantic bottle-nosed dolphin</name>
    <name type="synonym">Delphinus truncatus</name>
    <dbReference type="NCBI Taxonomy" id="9739"/>
    <lineage>
        <taxon>Eukaryota</taxon>
        <taxon>Metazoa</taxon>
        <taxon>Chordata</taxon>
        <taxon>Craniata</taxon>
        <taxon>Vertebrata</taxon>
        <taxon>Euteleostomi</taxon>
        <taxon>Mammalia</taxon>
        <taxon>Eutheria</taxon>
        <taxon>Laurasiatheria</taxon>
        <taxon>Artiodactyla</taxon>
        <taxon>Whippomorpha</taxon>
        <taxon>Cetacea</taxon>
        <taxon>Odontoceti</taxon>
        <taxon>Delphinidae</taxon>
        <taxon>Tursiops</taxon>
    </lineage>
</organism>
<reference evidence="5" key="1">
    <citation type="submission" date="2025-08" db="UniProtKB">
        <authorList>
            <consortium name="RefSeq"/>
        </authorList>
    </citation>
    <scope>IDENTIFICATION</scope>
    <source>
        <tissue evidence="5">Spleen</tissue>
    </source>
</reference>
<dbReference type="InterPro" id="IPR003322">
    <property type="entry name" value="B_retro_matrix"/>
</dbReference>
<dbReference type="SUPFAM" id="SSF47943">
    <property type="entry name" value="Retrovirus capsid protein, N-terminal core domain"/>
    <property type="match status" value="1"/>
</dbReference>
<dbReference type="Gene3D" id="1.10.1200.30">
    <property type="match status" value="1"/>
</dbReference>
<dbReference type="InParanoid" id="A0A6J3R855"/>
<dbReference type="PANTHER" id="PTHR40389">
    <property type="entry name" value="ENDOGENOUS RETROVIRUS GROUP K MEMBER 24 GAG POLYPROTEIN-RELATED"/>
    <property type="match status" value="1"/>
</dbReference>
<dbReference type="Proteomes" id="UP000245320">
    <property type="component" value="Chromosome 3"/>
</dbReference>
<feature type="compositionally biased region" description="Polar residues" evidence="1">
    <location>
        <begin position="108"/>
        <end position="118"/>
    </location>
</feature>
<evidence type="ECO:0000313" key="4">
    <source>
        <dbReference type="Proteomes" id="UP000245320"/>
    </source>
</evidence>
<dbReference type="Gene3D" id="1.10.375.10">
    <property type="entry name" value="Human Immunodeficiency Virus Type 1 Capsid Protein"/>
    <property type="match status" value="1"/>
</dbReference>
<feature type="domain" description="Retroviral nucleocapsid Gag protein p24 C-terminal" evidence="3">
    <location>
        <begin position="383"/>
        <end position="427"/>
    </location>
</feature>
<dbReference type="Gene3D" id="1.10.150.490">
    <property type="entry name" value="Retroviral GAG p10 protein"/>
    <property type="match status" value="1"/>
</dbReference>